<sequence>MMNFEENQHLHVGFYDNGFDLEGIFLKVENLDKWCLFFNSTFYNMTMKNNYDLFDTHFGYMVREYEIKEVDLTYEKSSKLFKEFLLEEGLI</sequence>
<name>B1HYN6_LYSSC</name>
<evidence type="ECO:0008006" key="3">
    <source>
        <dbReference type="Google" id="ProtNLM"/>
    </source>
</evidence>
<dbReference type="KEGG" id="lsp:Bsph_2657"/>
<proteinExistence type="predicted"/>
<dbReference type="Proteomes" id="UP000002164">
    <property type="component" value="Chromosome"/>
</dbReference>
<evidence type="ECO:0000313" key="1">
    <source>
        <dbReference type="EMBL" id="ACA40197.1"/>
    </source>
</evidence>
<gene>
    <name evidence="1" type="ordered locus">Bsph_2657</name>
</gene>
<dbReference type="EMBL" id="CP000817">
    <property type="protein sequence ID" value="ACA40197.1"/>
    <property type="molecule type" value="Genomic_DNA"/>
</dbReference>
<dbReference type="RefSeq" id="WP_012294283.1">
    <property type="nucleotide sequence ID" value="NC_010382.1"/>
</dbReference>
<accession>B1HYN6</accession>
<protein>
    <recommendedName>
        <fullName evidence="3">DUF3986 domain-containing protein</fullName>
    </recommendedName>
</protein>
<reference evidence="1 2" key="1">
    <citation type="journal article" date="2008" name="J. Bacteriol.">
        <title>Complete genome sequence of the mosquitocidal bacterium Bacillus sphaericus C3-41 and comparison with those of closely related Bacillus species.</title>
        <authorList>
            <person name="Hu X."/>
            <person name="Fan W."/>
            <person name="Han B."/>
            <person name="Liu H."/>
            <person name="Zheng D."/>
            <person name="Li Q."/>
            <person name="Dong W."/>
            <person name="Yan J."/>
            <person name="Gao M."/>
            <person name="Berry C."/>
            <person name="Yuan Z."/>
        </authorList>
    </citation>
    <scope>NUCLEOTIDE SEQUENCE [LARGE SCALE GENOMIC DNA]</scope>
    <source>
        <strain evidence="1 2">C3-41</strain>
    </source>
</reference>
<evidence type="ECO:0000313" key="2">
    <source>
        <dbReference type="Proteomes" id="UP000002164"/>
    </source>
</evidence>
<dbReference type="EnsemblBacteria" id="ACA40197">
    <property type="protein sequence ID" value="ACA40197"/>
    <property type="gene ID" value="Bsph_2657"/>
</dbReference>
<dbReference type="HOGENOM" id="CLU_165441_1_0_9"/>
<dbReference type="AlphaFoldDB" id="B1HYN6"/>
<dbReference type="Pfam" id="PF13143">
    <property type="entry name" value="DUF3986"/>
    <property type="match status" value="1"/>
</dbReference>
<organism evidence="1 2">
    <name type="scientific">Lysinibacillus sphaericus (strain C3-41)</name>
    <dbReference type="NCBI Taxonomy" id="444177"/>
    <lineage>
        <taxon>Bacteria</taxon>
        <taxon>Bacillati</taxon>
        <taxon>Bacillota</taxon>
        <taxon>Bacilli</taxon>
        <taxon>Bacillales</taxon>
        <taxon>Bacillaceae</taxon>
        <taxon>Lysinibacillus</taxon>
    </lineage>
</organism>
<dbReference type="InterPro" id="IPR025047">
    <property type="entry name" value="DUF3986"/>
</dbReference>